<evidence type="ECO:0000256" key="1">
    <source>
        <dbReference type="SAM" id="MobiDB-lite"/>
    </source>
</evidence>
<organism evidence="2 3">
    <name type="scientific">Senna tora</name>
    <dbReference type="NCBI Taxonomy" id="362788"/>
    <lineage>
        <taxon>Eukaryota</taxon>
        <taxon>Viridiplantae</taxon>
        <taxon>Streptophyta</taxon>
        <taxon>Embryophyta</taxon>
        <taxon>Tracheophyta</taxon>
        <taxon>Spermatophyta</taxon>
        <taxon>Magnoliopsida</taxon>
        <taxon>eudicotyledons</taxon>
        <taxon>Gunneridae</taxon>
        <taxon>Pentapetalae</taxon>
        <taxon>rosids</taxon>
        <taxon>fabids</taxon>
        <taxon>Fabales</taxon>
        <taxon>Fabaceae</taxon>
        <taxon>Caesalpinioideae</taxon>
        <taxon>Cassia clade</taxon>
        <taxon>Senna</taxon>
    </lineage>
</organism>
<proteinExistence type="predicted"/>
<evidence type="ECO:0000313" key="2">
    <source>
        <dbReference type="EMBL" id="KAF7808308.1"/>
    </source>
</evidence>
<sequence length="32" mass="3694">MEVENHRRRSVTTGGPPESELRNMETPNKPFP</sequence>
<gene>
    <name evidence="2" type="ORF">G2W53_035051</name>
</gene>
<dbReference type="EMBL" id="JAAIUW010000011">
    <property type="protein sequence ID" value="KAF7808308.1"/>
    <property type="molecule type" value="Genomic_DNA"/>
</dbReference>
<comment type="caution">
    <text evidence="2">The sequence shown here is derived from an EMBL/GenBank/DDBJ whole genome shotgun (WGS) entry which is preliminary data.</text>
</comment>
<protein>
    <submittedName>
        <fullName evidence="2">Uncharacterized protein</fullName>
    </submittedName>
</protein>
<feature type="compositionally biased region" description="Basic residues" evidence="1">
    <location>
        <begin position="1"/>
        <end position="10"/>
    </location>
</feature>
<evidence type="ECO:0000313" key="3">
    <source>
        <dbReference type="Proteomes" id="UP000634136"/>
    </source>
</evidence>
<name>A0A834W4K4_9FABA</name>
<dbReference type="Proteomes" id="UP000634136">
    <property type="component" value="Unassembled WGS sequence"/>
</dbReference>
<keyword evidence="3" id="KW-1185">Reference proteome</keyword>
<accession>A0A834W4K4</accession>
<feature type="region of interest" description="Disordered" evidence="1">
    <location>
        <begin position="1"/>
        <end position="32"/>
    </location>
</feature>
<dbReference type="AlphaFoldDB" id="A0A834W4K4"/>
<reference evidence="2" key="1">
    <citation type="submission" date="2020-09" db="EMBL/GenBank/DDBJ databases">
        <title>Genome-Enabled Discovery of Anthraquinone Biosynthesis in Senna tora.</title>
        <authorList>
            <person name="Kang S.-H."/>
            <person name="Pandey R.P."/>
            <person name="Lee C.-M."/>
            <person name="Sim J.-S."/>
            <person name="Jeong J.-T."/>
            <person name="Choi B.-S."/>
            <person name="Jung M."/>
            <person name="Ginzburg D."/>
            <person name="Zhao K."/>
            <person name="Won S.Y."/>
            <person name="Oh T.-J."/>
            <person name="Yu Y."/>
            <person name="Kim N.-H."/>
            <person name="Lee O.R."/>
            <person name="Lee T.-H."/>
            <person name="Bashyal P."/>
            <person name="Kim T.-S."/>
            <person name="Lee W.-H."/>
            <person name="Kawkins C."/>
            <person name="Kim C.-K."/>
            <person name="Kim J.S."/>
            <person name="Ahn B.O."/>
            <person name="Rhee S.Y."/>
            <person name="Sohng J.K."/>
        </authorList>
    </citation>
    <scope>NUCLEOTIDE SEQUENCE</scope>
    <source>
        <tissue evidence="2">Leaf</tissue>
    </source>
</reference>